<proteinExistence type="predicted"/>
<accession>A0A975IFD5</accession>
<dbReference type="Pfam" id="PF09957">
    <property type="entry name" value="VapB_antitoxin"/>
    <property type="match status" value="1"/>
</dbReference>
<evidence type="ECO:0000313" key="2">
    <source>
        <dbReference type="Proteomes" id="UP000671908"/>
    </source>
</evidence>
<dbReference type="RefSeq" id="WP_210119644.1">
    <property type="nucleotide sequence ID" value="NZ_CP054142.1"/>
</dbReference>
<dbReference type="KEGG" id="tpav:HRQ91_11405"/>
<dbReference type="InterPro" id="IPR019239">
    <property type="entry name" value="VapB_antitoxin"/>
</dbReference>
<dbReference type="Proteomes" id="UP000671908">
    <property type="component" value="Chromosome"/>
</dbReference>
<sequence length="65" mass="7617">MATNLAISEALLETAYKIGGYNSKKETVNTALKEFIQRRQSEELIQMFGQIEYDSDYDYKKMRSR</sequence>
<evidence type="ECO:0000313" key="1">
    <source>
        <dbReference type="EMBL" id="QTQ15015.1"/>
    </source>
</evidence>
<organism evidence="1 2">
    <name type="scientific">Treponema parvum</name>
    <dbReference type="NCBI Taxonomy" id="138851"/>
    <lineage>
        <taxon>Bacteria</taxon>
        <taxon>Pseudomonadati</taxon>
        <taxon>Spirochaetota</taxon>
        <taxon>Spirochaetia</taxon>
        <taxon>Spirochaetales</taxon>
        <taxon>Treponemataceae</taxon>
        <taxon>Treponema</taxon>
    </lineage>
</organism>
<reference evidence="1 2" key="1">
    <citation type="journal article" date="2021" name="Microbiol. Resour. Announc.">
        <title>Complete Genome Sequences of Three Human Oral Treponema parvum Isolates.</title>
        <authorList>
            <person name="Zeng H."/>
            <person name="Watt R.M."/>
        </authorList>
    </citation>
    <scope>NUCLEOTIDE SEQUENCE [LARGE SCALE GENOMIC DNA]</scope>
    <source>
        <strain evidence="1 2">ATCC 700770</strain>
    </source>
</reference>
<keyword evidence="2" id="KW-1185">Reference proteome</keyword>
<gene>
    <name evidence="1" type="ORF">HRQ91_11405</name>
</gene>
<name>A0A975IFD5_9SPIR</name>
<protein>
    <submittedName>
        <fullName evidence="1">Type II toxin-antitoxin system VapB family antitoxin</fullName>
    </submittedName>
</protein>
<dbReference type="EMBL" id="CP054142">
    <property type="protein sequence ID" value="QTQ15015.1"/>
    <property type="molecule type" value="Genomic_DNA"/>
</dbReference>
<dbReference type="AlphaFoldDB" id="A0A975IFD5"/>